<evidence type="ECO:0000313" key="3">
    <source>
        <dbReference type="Proteomes" id="UP000801492"/>
    </source>
</evidence>
<dbReference type="OrthoDB" id="7701442at2759"/>
<organism evidence="2 3">
    <name type="scientific">Ignelater luminosus</name>
    <name type="common">Cucubano</name>
    <name type="synonym">Pyrophorus luminosus</name>
    <dbReference type="NCBI Taxonomy" id="2038154"/>
    <lineage>
        <taxon>Eukaryota</taxon>
        <taxon>Metazoa</taxon>
        <taxon>Ecdysozoa</taxon>
        <taxon>Arthropoda</taxon>
        <taxon>Hexapoda</taxon>
        <taxon>Insecta</taxon>
        <taxon>Pterygota</taxon>
        <taxon>Neoptera</taxon>
        <taxon>Endopterygota</taxon>
        <taxon>Coleoptera</taxon>
        <taxon>Polyphaga</taxon>
        <taxon>Elateriformia</taxon>
        <taxon>Elateroidea</taxon>
        <taxon>Elateridae</taxon>
        <taxon>Agrypninae</taxon>
        <taxon>Pyrophorini</taxon>
        <taxon>Ignelater</taxon>
    </lineage>
</organism>
<sequence>MESETQEHIKKQAMEERKNGTNVKIGYTKLIVNGQEWTWDDEEGRLMEVKKFDLNDDDERGEANTLGGNNALRS</sequence>
<gene>
    <name evidence="2" type="ORF">ILUMI_16845</name>
</gene>
<keyword evidence="3" id="KW-1185">Reference proteome</keyword>
<dbReference type="AlphaFoldDB" id="A0A8K0CKZ9"/>
<evidence type="ECO:0000313" key="2">
    <source>
        <dbReference type="EMBL" id="KAF2889328.1"/>
    </source>
</evidence>
<proteinExistence type="predicted"/>
<dbReference type="EMBL" id="VTPC01068138">
    <property type="protein sequence ID" value="KAF2889328.1"/>
    <property type="molecule type" value="Genomic_DNA"/>
</dbReference>
<evidence type="ECO:0000256" key="1">
    <source>
        <dbReference type="SAM" id="MobiDB-lite"/>
    </source>
</evidence>
<comment type="caution">
    <text evidence="2">The sequence shown here is derived from an EMBL/GenBank/DDBJ whole genome shotgun (WGS) entry which is preliminary data.</text>
</comment>
<protein>
    <submittedName>
        <fullName evidence="2">Uncharacterized protein</fullName>
    </submittedName>
</protein>
<accession>A0A8K0CKZ9</accession>
<name>A0A8K0CKZ9_IGNLU</name>
<reference evidence="2" key="1">
    <citation type="submission" date="2019-08" db="EMBL/GenBank/DDBJ databases">
        <title>The genome of the North American firefly Photinus pyralis.</title>
        <authorList>
            <consortium name="Photinus pyralis genome working group"/>
            <person name="Fallon T.R."/>
            <person name="Sander Lower S.E."/>
            <person name="Weng J.-K."/>
        </authorList>
    </citation>
    <scope>NUCLEOTIDE SEQUENCE</scope>
    <source>
        <strain evidence="2">TRF0915ILg1</strain>
        <tissue evidence="2">Whole body</tissue>
    </source>
</reference>
<feature type="region of interest" description="Disordered" evidence="1">
    <location>
        <begin position="1"/>
        <end position="20"/>
    </location>
</feature>
<dbReference type="Proteomes" id="UP000801492">
    <property type="component" value="Unassembled WGS sequence"/>
</dbReference>
<feature type="compositionally biased region" description="Basic and acidic residues" evidence="1">
    <location>
        <begin position="1"/>
        <end position="19"/>
    </location>
</feature>